<feature type="domain" description="Protein kinase" evidence="10">
    <location>
        <begin position="127"/>
        <end position="380"/>
    </location>
</feature>
<dbReference type="GO" id="GO:0004674">
    <property type="term" value="F:protein serine/threonine kinase activity"/>
    <property type="evidence" value="ECO:0007669"/>
    <property type="project" value="UniProtKB-KW"/>
</dbReference>
<evidence type="ECO:0000259" key="10">
    <source>
        <dbReference type="PROSITE" id="PS50011"/>
    </source>
</evidence>
<evidence type="ECO:0000313" key="11">
    <source>
        <dbReference type="EMBL" id="CAH0364399.1"/>
    </source>
</evidence>
<evidence type="ECO:0000256" key="4">
    <source>
        <dbReference type="ARBA" id="ARBA00022741"/>
    </source>
</evidence>
<dbReference type="CDD" id="cd05123">
    <property type="entry name" value="STKc_AGC"/>
    <property type="match status" value="1"/>
</dbReference>
<evidence type="ECO:0000256" key="7">
    <source>
        <dbReference type="PROSITE-ProRule" id="PRU00023"/>
    </source>
</evidence>
<sequence length="786" mass="85638">MCGGPPRRASQTPTSDLTATPRGPSLYPGARPPLSGGDALDHSGLTECTTAVRRQDSSSSFFQTPDRRSAATPPPVRECEVCAGAKCVCSPVDLSPALLERHNRQQPLQGLSSLSLGDREALNLDNFAIVCKIGEGSFGKVVLARKKDDGALHAVKAVRKEKLLASGSAAIQHVLDENSILQRLRHPFVLTLQYAFQDADRLYLVTNYVGGGTLYQLITQRGKVKEDLVRFYAAQLAAAFAYLHLNNVVYRDLKPENVLLGLDGYVVLADFGLAKTLVDTTTATFCGTPLYLAPEVVQRRPYAFSVDWWTLGCLTVEMLTGRPPFVARDLPELMQLIEQGKRSFDVSTLSGNASMFVLGLLQKDVSKRLKAPGVFDTHFLRSIDRTALENKTIEPPYVPDPASEAIGRGGSPRHASQRELAQFANFNAFCRDESPRAHAELSSKLCDAARRGACGELRELMADGADVNHGDYDRRTALHLGAAEGHLDVVDFLIAHGADVNAQDRWRGTPLRDAEASDHQNVVELLKRHGARDSVTEQRASVTEADVTSRLCDAARRGDVESLRRLVAAGAEVTRSDYDDRTPLHLGAAEGHVRVVEYLIARGADVNACDRWRGTPLRDAEDGGHSSVVQLLKRHGAKRLKRRSRSLGSFGNLRQAFRQQTMRRNVSAINMAAIAPAPEVGLDLSQSGSDGRLSPSSLMDRSNRSNRSAGSARSGRSSPSSLTRLFHRRKTPSMDASGSTRAVDRSTLDASGRGLIIDPPARGRREGDQLDRSNELDRSNASCKLM</sequence>
<keyword evidence="5" id="KW-0418">Kinase</keyword>
<dbReference type="AlphaFoldDB" id="A0A8J2SA03"/>
<dbReference type="OrthoDB" id="4062651at2759"/>
<dbReference type="InterPro" id="IPR002110">
    <property type="entry name" value="Ankyrin_rpt"/>
</dbReference>
<dbReference type="PROSITE" id="PS00107">
    <property type="entry name" value="PROTEIN_KINASE_ATP"/>
    <property type="match status" value="1"/>
</dbReference>
<dbReference type="Gene3D" id="3.30.200.20">
    <property type="entry name" value="Phosphorylase Kinase, domain 1"/>
    <property type="match status" value="1"/>
</dbReference>
<dbReference type="SMART" id="SM00220">
    <property type="entry name" value="S_TKc"/>
    <property type="match status" value="1"/>
</dbReference>
<dbReference type="GO" id="GO:0005524">
    <property type="term" value="F:ATP binding"/>
    <property type="evidence" value="ECO:0007669"/>
    <property type="project" value="UniProtKB-UniRule"/>
</dbReference>
<keyword evidence="1" id="KW-0723">Serine/threonine-protein kinase</keyword>
<dbReference type="Gene3D" id="1.25.40.20">
    <property type="entry name" value="Ankyrin repeat-containing domain"/>
    <property type="match status" value="2"/>
</dbReference>
<evidence type="ECO:0000256" key="2">
    <source>
        <dbReference type="ARBA" id="ARBA00022553"/>
    </source>
</evidence>
<evidence type="ECO:0000313" key="12">
    <source>
        <dbReference type="Proteomes" id="UP000789595"/>
    </source>
</evidence>
<keyword evidence="7" id="KW-0040">ANK repeat</keyword>
<feature type="compositionally biased region" description="Polar residues" evidence="9">
    <location>
        <begin position="684"/>
        <end position="700"/>
    </location>
</feature>
<dbReference type="SUPFAM" id="SSF56112">
    <property type="entry name" value="Protein kinase-like (PK-like)"/>
    <property type="match status" value="1"/>
</dbReference>
<evidence type="ECO:0000256" key="5">
    <source>
        <dbReference type="ARBA" id="ARBA00022777"/>
    </source>
</evidence>
<protein>
    <recommendedName>
        <fullName evidence="10">Protein kinase domain-containing protein</fullName>
    </recommendedName>
</protein>
<dbReference type="SUPFAM" id="SSF48403">
    <property type="entry name" value="Ankyrin repeat"/>
    <property type="match status" value="1"/>
</dbReference>
<evidence type="ECO:0000256" key="9">
    <source>
        <dbReference type="SAM" id="MobiDB-lite"/>
    </source>
</evidence>
<keyword evidence="12" id="KW-1185">Reference proteome</keyword>
<dbReference type="PRINTS" id="PR01415">
    <property type="entry name" value="ANKYRIN"/>
</dbReference>
<name>A0A8J2SA03_9STRA</name>
<feature type="compositionally biased region" description="Polar residues" evidence="9">
    <location>
        <begin position="9"/>
        <end position="18"/>
    </location>
</feature>
<feature type="compositionally biased region" description="Low complexity" evidence="9">
    <location>
        <begin position="705"/>
        <end position="721"/>
    </location>
</feature>
<comment type="caution">
    <text evidence="11">The sequence shown here is derived from an EMBL/GenBank/DDBJ whole genome shotgun (WGS) entry which is preliminary data.</text>
</comment>
<evidence type="ECO:0000256" key="8">
    <source>
        <dbReference type="PROSITE-ProRule" id="PRU10141"/>
    </source>
</evidence>
<dbReference type="Pfam" id="PF13637">
    <property type="entry name" value="Ank_4"/>
    <property type="match status" value="1"/>
</dbReference>
<dbReference type="PROSITE" id="PS00108">
    <property type="entry name" value="PROTEIN_KINASE_ST"/>
    <property type="match status" value="1"/>
</dbReference>
<evidence type="ECO:0000256" key="1">
    <source>
        <dbReference type="ARBA" id="ARBA00022527"/>
    </source>
</evidence>
<dbReference type="InterPro" id="IPR036770">
    <property type="entry name" value="Ankyrin_rpt-contain_sf"/>
</dbReference>
<dbReference type="SMART" id="SM00248">
    <property type="entry name" value="ANK"/>
    <property type="match status" value="4"/>
</dbReference>
<dbReference type="PROSITE" id="PS50297">
    <property type="entry name" value="ANK_REP_REGION"/>
    <property type="match status" value="2"/>
</dbReference>
<feature type="region of interest" description="Disordered" evidence="9">
    <location>
        <begin position="683"/>
        <end position="786"/>
    </location>
</feature>
<dbReference type="PROSITE" id="PS50011">
    <property type="entry name" value="PROTEIN_KINASE_DOM"/>
    <property type="match status" value="1"/>
</dbReference>
<dbReference type="PANTHER" id="PTHR24351">
    <property type="entry name" value="RIBOSOMAL PROTEIN S6 KINASE"/>
    <property type="match status" value="1"/>
</dbReference>
<evidence type="ECO:0000256" key="6">
    <source>
        <dbReference type="ARBA" id="ARBA00022840"/>
    </source>
</evidence>
<keyword evidence="6 8" id="KW-0067">ATP-binding</keyword>
<dbReference type="Proteomes" id="UP000789595">
    <property type="component" value="Unassembled WGS sequence"/>
</dbReference>
<feature type="region of interest" description="Disordered" evidence="9">
    <location>
        <begin position="1"/>
        <end position="75"/>
    </location>
</feature>
<dbReference type="InterPro" id="IPR017441">
    <property type="entry name" value="Protein_kinase_ATP_BS"/>
</dbReference>
<dbReference type="InterPro" id="IPR045270">
    <property type="entry name" value="STKc_AGC"/>
</dbReference>
<dbReference type="EMBL" id="CAKKNE010000001">
    <property type="protein sequence ID" value="CAH0364399.1"/>
    <property type="molecule type" value="Genomic_DNA"/>
</dbReference>
<dbReference type="Pfam" id="PF00069">
    <property type="entry name" value="Pkinase"/>
    <property type="match status" value="1"/>
</dbReference>
<feature type="repeat" description="ANK" evidence="7">
    <location>
        <begin position="579"/>
        <end position="611"/>
    </location>
</feature>
<dbReference type="InterPro" id="IPR000719">
    <property type="entry name" value="Prot_kinase_dom"/>
</dbReference>
<keyword evidence="2" id="KW-0597">Phosphoprotein</keyword>
<keyword evidence="4 8" id="KW-0547">Nucleotide-binding</keyword>
<evidence type="ECO:0000256" key="3">
    <source>
        <dbReference type="ARBA" id="ARBA00022679"/>
    </source>
</evidence>
<dbReference type="FunFam" id="3.30.200.20:FF:000042">
    <property type="entry name" value="Aurora kinase A"/>
    <property type="match status" value="1"/>
</dbReference>
<dbReference type="InterPro" id="IPR008271">
    <property type="entry name" value="Ser/Thr_kinase_AS"/>
</dbReference>
<dbReference type="Gene3D" id="1.10.510.10">
    <property type="entry name" value="Transferase(Phosphotransferase) domain 1"/>
    <property type="match status" value="1"/>
</dbReference>
<dbReference type="Pfam" id="PF12796">
    <property type="entry name" value="Ank_2"/>
    <property type="match status" value="1"/>
</dbReference>
<feature type="compositionally biased region" description="Basic and acidic residues" evidence="9">
    <location>
        <begin position="761"/>
        <end position="778"/>
    </location>
</feature>
<feature type="binding site" evidence="8">
    <location>
        <position position="160"/>
    </location>
    <ligand>
        <name>ATP</name>
        <dbReference type="ChEBI" id="CHEBI:30616"/>
    </ligand>
</feature>
<feature type="repeat" description="ANK" evidence="7">
    <location>
        <begin position="473"/>
        <end position="505"/>
    </location>
</feature>
<dbReference type="InterPro" id="IPR011009">
    <property type="entry name" value="Kinase-like_dom_sf"/>
</dbReference>
<keyword evidence="3" id="KW-0808">Transferase</keyword>
<gene>
    <name evidence="11" type="ORF">PECAL_1P07580</name>
</gene>
<proteinExistence type="predicted"/>
<reference evidence="11" key="1">
    <citation type="submission" date="2021-11" db="EMBL/GenBank/DDBJ databases">
        <authorList>
            <consortium name="Genoscope - CEA"/>
            <person name="William W."/>
        </authorList>
    </citation>
    <scope>NUCLEOTIDE SEQUENCE</scope>
</reference>
<dbReference type="PROSITE" id="PS50088">
    <property type="entry name" value="ANK_REPEAT"/>
    <property type="match status" value="2"/>
</dbReference>
<accession>A0A8J2SA03</accession>
<organism evidence="11 12">
    <name type="scientific">Pelagomonas calceolata</name>
    <dbReference type="NCBI Taxonomy" id="35677"/>
    <lineage>
        <taxon>Eukaryota</taxon>
        <taxon>Sar</taxon>
        <taxon>Stramenopiles</taxon>
        <taxon>Ochrophyta</taxon>
        <taxon>Pelagophyceae</taxon>
        <taxon>Pelagomonadales</taxon>
        <taxon>Pelagomonadaceae</taxon>
        <taxon>Pelagomonas</taxon>
    </lineage>
</organism>